<dbReference type="Proteomes" id="UP000315498">
    <property type="component" value="Unassembled WGS sequence"/>
</dbReference>
<evidence type="ECO:0000256" key="2">
    <source>
        <dbReference type="ARBA" id="ARBA00023136"/>
    </source>
</evidence>
<dbReference type="Pfam" id="PF13360">
    <property type="entry name" value="PQQ_2"/>
    <property type="match status" value="1"/>
</dbReference>
<dbReference type="SMART" id="SM00564">
    <property type="entry name" value="PQQ"/>
    <property type="match status" value="6"/>
</dbReference>
<evidence type="ECO:0000259" key="5">
    <source>
        <dbReference type="Pfam" id="PF13360"/>
    </source>
</evidence>
<dbReference type="HAMAP" id="MF_00923">
    <property type="entry name" value="OM_assembly_BamB"/>
    <property type="match status" value="1"/>
</dbReference>
<sequence>MIVISSCSSLDNLRFWKSDDVDIDEPKKLMSFSDEKALSIKWKNAYKGENNMGSFIPDFSSQNLFFSDASGKVLSLNANTGNENWSAELSFLASGTAAGFGIVAVSDIEGNVIALDQKDGSKLWSSNVKGEVLSKVAIDAQIVVVKTGSGELLGLNKENGDIEWSYRSTLPLLTVRGSSSPVIVDDKVYVSFDNGRLGVFQINSGFPIWDGAISYVSGVSELENLIDSDSDPVVDGGLIYTTNYQGNLNIFDTTQKRSVWSYETSSFYSPVITRGMLMVVEADSGIRSFSLKTLQESWVNDDYKNRDLSNAVNFKGNMIIGDFEGYLHVIDTLNGRTIGRKKISRKPIKTVFSRSDSLYVIDEAFNLFSINI</sequence>
<comment type="subunit">
    <text evidence="4">Part of the Bam complex.</text>
</comment>
<accession>A0A520MWG1</accession>
<dbReference type="PANTHER" id="PTHR34512">
    <property type="entry name" value="CELL SURFACE PROTEIN"/>
    <property type="match status" value="1"/>
</dbReference>
<evidence type="ECO:0000256" key="4">
    <source>
        <dbReference type="HAMAP-Rule" id="MF_00923"/>
    </source>
</evidence>
<keyword evidence="2 4" id="KW-0472">Membrane</keyword>
<dbReference type="GO" id="GO:0043165">
    <property type="term" value="P:Gram-negative-bacterium-type cell outer membrane assembly"/>
    <property type="evidence" value="ECO:0007669"/>
    <property type="project" value="UniProtKB-UniRule"/>
</dbReference>
<dbReference type="InterPro" id="IPR002372">
    <property type="entry name" value="PQQ_rpt_dom"/>
</dbReference>
<proteinExistence type="inferred from homology"/>
<comment type="caution">
    <text evidence="6">The sequence shown here is derived from an EMBL/GenBank/DDBJ whole genome shotgun (WGS) entry which is preliminary data.</text>
</comment>
<dbReference type="SUPFAM" id="SSF50998">
    <property type="entry name" value="Quinoprotein alcohol dehydrogenase-like"/>
    <property type="match status" value="1"/>
</dbReference>
<evidence type="ECO:0000256" key="1">
    <source>
        <dbReference type="ARBA" id="ARBA00022729"/>
    </source>
</evidence>
<keyword evidence="3 4" id="KW-0998">Cell outer membrane</keyword>
<dbReference type="NCBIfam" id="TIGR03300">
    <property type="entry name" value="assembly_YfgL"/>
    <property type="match status" value="1"/>
</dbReference>
<dbReference type="GO" id="GO:0051205">
    <property type="term" value="P:protein insertion into membrane"/>
    <property type="evidence" value="ECO:0007669"/>
    <property type="project" value="UniProtKB-UniRule"/>
</dbReference>
<comment type="similarity">
    <text evidence="4">Belongs to the BamB family.</text>
</comment>
<dbReference type="AlphaFoldDB" id="A0A520MWG1"/>
<feature type="domain" description="Pyrrolo-quinoline quinone repeat" evidence="5">
    <location>
        <begin position="70"/>
        <end position="298"/>
    </location>
</feature>
<organism evidence="6 7">
    <name type="scientific">SAR86 cluster bacterium</name>
    <dbReference type="NCBI Taxonomy" id="2030880"/>
    <lineage>
        <taxon>Bacteria</taxon>
        <taxon>Pseudomonadati</taxon>
        <taxon>Pseudomonadota</taxon>
        <taxon>Gammaproteobacteria</taxon>
        <taxon>SAR86 cluster</taxon>
    </lineage>
</organism>
<dbReference type="InterPro" id="IPR015943">
    <property type="entry name" value="WD40/YVTN_repeat-like_dom_sf"/>
</dbReference>
<keyword evidence="1 4" id="KW-0732">Signal</keyword>
<protein>
    <recommendedName>
        <fullName evidence="4">Outer membrane protein assembly factor BamB</fullName>
    </recommendedName>
</protein>
<evidence type="ECO:0000313" key="6">
    <source>
        <dbReference type="EMBL" id="RZO25567.1"/>
    </source>
</evidence>
<comment type="subcellular location">
    <subcellularLocation>
        <location evidence="4">Cell outer membrane</location>
    </subcellularLocation>
</comment>
<dbReference type="InterPro" id="IPR017687">
    <property type="entry name" value="BamB"/>
</dbReference>
<gene>
    <name evidence="4 6" type="primary">bamB</name>
    <name evidence="6" type="ORF">EVA94_00330</name>
</gene>
<dbReference type="Gene3D" id="2.130.10.10">
    <property type="entry name" value="YVTN repeat-like/Quinoprotein amine dehydrogenase"/>
    <property type="match status" value="1"/>
</dbReference>
<dbReference type="InterPro" id="IPR018391">
    <property type="entry name" value="PQQ_b-propeller_rpt"/>
</dbReference>
<dbReference type="GO" id="GO:0009279">
    <property type="term" value="C:cell outer membrane"/>
    <property type="evidence" value="ECO:0007669"/>
    <property type="project" value="UniProtKB-SubCell"/>
</dbReference>
<comment type="function">
    <text evidence="4">Part of the outer membrane protein assembly complex, which is involved in assembly and insertion of beta-barrel proteins into the outer membrane.</text>
</comment>
<reference evidence="6 7" key="1">
    <citation type="submission" date="2019-02" db="EMBL/GenBank/DDBJ databases">
        <title>Prokaryotic population dynamics and viral predation in marine succession experiment using metagenomics: the confinement effect.</title>
        <authorList>
            <person name="Haro-Moreno J.M."/>
            <person name="Rodriguez-Valera F."/>
            <person name="Lopez-Perez M."/>
        </authorList>
    </citation>
    <scope>NUCLEOTIDE SEQUENCE [LARGE SCALE GENOMIC DNA]</scope>
    <source>
        <strain evidence="6">MED-G161</strain>
    </source>
</reference>
<dbReference type="PANTHER" id="PTHR34512:SF30">
    <property type="entry name" value="OUTER MEMBRANE PROTEIN ASSEMBLY FACTOR BAMB"/>
    <property type="match status" value="1"/>
</dbReference>
<evidence type="ECO:0000256" key="3">
    <source>
        <dbReference type="ARBA" id="ARBA00023237"/>
    </source>
</evidence>
<dbReference type="InterPro" id="IPR011047">
    <property type="entry name" value="Quinoprotein_ADH-like_sf"/>
</dbReference>
<dbReference type="EMBL" id="SHBG01000002">
    <property type="protein sequence ID" value="RZO25567.1"/>
    <property type="molecule type" value="Genomic_DNA"/>
</dbReference>
<evidence type="ECO:0000313" key="7">
    <source>
        <dbReference type="Proteomes" id="UP000315498"/>
    </source>
</evidence>
<name>A0A520MWG1_9GAMM</name>